<organism evidence="1 2">
    <name type="scientific">Aphis craccivora</name>
    <name type="common">Cowpea aphid</name>
    <dbReference type="NCBI Taxonomy" id="307492"/>
    <lineage>
        <taxon>Eukaryota</taxon>
        <taxon>Metazoa</taxon>
        <taxon>Ecdysozoa</taxon>
        <taxon>Arthropoda</taxon>
        <taxon>Hexapoda</taxon>
        <taxon>Insecta</taxon>
        <taxon>Pterygota</taxon>
        <taxon>Neoptera</taxon>
        <taxon>Paraneoptera</taxon>
        <taxon>Hemiptera</taxon>
        <taxon>Sternorrhyncha</taxon>
        <taxon>Aphidomorpha</taxon>
        <taxon>Aphidoidea</taxon>
        <taxon>Aphididae</taxon>
        <taxon>Aphidini</taxon>
        <taxon>Aphis</taxon>
        <taxon>Aphis</taxon>
    </lineage>
</organism>
<gene>
    <name evidence="1" type="ORF">FWK35_00015410</name>
</gene>
<reference evidence="1 2" key="1">
    <citation type="submission" date="2019-08" db="EMBL/GenBank/DDBJ databases">
        <title>Whole genome of Aphis craccivora.</title>
        <authorList>
            <person name="Voronova N.V."/>
            <person name="Shulinski R.S."/>
            <person name="Bandarenka Y.V."/>
            <person name="Zhorov D.G."/>
            <person name="Warner D."/>
        </authorList>
    </citation>
    <scope>NUCLEOTIDE SEQUENCE [LARGE SCALE GENOMIC DNA]</scope>
    <source>
        <strain evidence="1">180601</strain>
        <tissue evidence="1">Whole Body</tissue>
    </source>
</reference>
<dbReference type="Proteomes" id="UP000478052">
    <property type="component" value="Unassembled WGS sequence"/>
</dbReference>
<protein>
    <submittedName>
        <fullName evidence="1">Myb DNA-bind 5 domain-containing protein</fullName>
    </submittedName>
</protein>
<name>A0A6G0YBJ2_APHCR</name>
<dbReference type="EMBL" id="VUJU01004942">
    <property type="protein sequence ID" value="KAF0752762.1"/>
    <property type="molecule type" value="Genomic_DNA"/>
</dbReference>
<keyword evidence="2" id="KW-1185">Reference proteome</keyword>
<sequence>MKVTDEMGLQNNEYNNLMVEVLQDCQENNSEDLDNITEINWSDYTPAKLRTLISSILSSTIISQNHSCIDHTTNLYEDI</sequence>
<accession>A0A6G0YBJ2</accession>
<proteinExistence type="predicted"/>
<comment type="caution">
    <text evidence="1">The sequence shown here is derived from an EMBL/GenBank/DDBJ whole genome shotgun (WGS) entry which is preliminary data.</text>
</comment>
<dbReference type="AlphaFoldDB" id="A0A6G0YBJ2"/>
<evidence type="ECO:0000313" key="2">
    <source>
        <dbReference type="Proteomes" id="UP000478052"/>
    </source>
</evidence>
<evidence type="ECO:0000313" key="1">
    <source>
        <dbReference type="EMBL" id="KAF0752762.1"/>
    </source>
</evidence>